<dbReference type="Gene3D" id="2.60.40.10">
    <property type="entry name" value="Immunoglobulins"/>
    <property type="match status" value="3"/>
</dbReference>
<dbReference type="PANTHER" id="PTHR42535:SF2">
    <property type="entry name" value="CHROMOSOME UNDETERMINED SCAFFOLD_146, WHOLE GENOME SHOTGUN SEQUENCE"/>
    <property type="match status" value="1"/>
</dbReference>
<proteinExistence type="predicted"/>
<feature type="domain" description="PKD/Chitinase" evidence="3">
    <location>
        <begin position="656"/>
        <end position="734"/>
    </location>
</feature>
<gene>
    <name evidence="5" type="ORF">METZ01_LOCUS87732</name>
</gene>
<dbReference type="SMART" id="SM00089">
    <property type="entry name" value="PKD"/>
    <property type="match status" value="5"/>
</dbReference>
<dbReference type="InterPro" id="IPR035986">
    <property type="entry name" value="PKD_dom_sf"/>
</dbReference>
<keyword evidence="1" id="KW-0732">Signal</keyword>
<dbReference type="InterPro" id="IPR013320">
    <property type="entry name" value="ConA-like_dom_sf"/>
</dbReference>
<sequence>SLYNGASWVTGKSEYALEFAGDNDYVRSQSSTSTNTGEVTIEAWIKLGDDVDSESTIYAWGACPVQLRVTSSEKLKLNAYFNSGGTQSLTGSTTLVPNVWYHVAATVSESEDTMKLYINGTQDASFSLTSSDTMYQWGWYDVIGYNGGNWWTADYFEGTIDEIRISSISRSSSDFDNFPLDKDNITFNGSATDQSGYVAAYSWTSSIDNLLSTQANFTIHESNLSFGNHTITFRAQDETGAWSVSRTTNITVRSYPYARITSVEPWYVNIGTQVNFTATAIAPDSNLTDYLWWSSIDGNLNTNLSFNSTSLSYGNHTILFKAKNERGEWSQPYFADDGVSFVLVNDIPVASITDISPDPATKGEGRAPPVDQYTVGYWPFRESTGTETIDESGQKNNATLKGSQFESGVWDSSVYFDGSSDYLYVTEGDALSDLGGGDFTLEAWIYPTRSMTSGTHSIIRNDGDYNLFVSNGYLKAEVWFDGDRYWVTSTETYLSSTYEWYHIAAIWNSDDEEWTLYVNGNQQNENHGQSEETVDDYPLWVGSTDRYSGQAFKGKIDEVRISSIERSLSSLLYYTTLQSTISFQGSGSDGDGTIEDYNWKSSIEGELSTSEDFSLTAANFTVAIHTISYRVQDDDGVWSPWATETLDVRSYPTAQILSISPNSTSEGLLVTLKSNASDPDSSETFVTFRWWSSVDGFLGDSRNLSYSAWTPGNHTIYLQVKDNQGYWSMPVSGELFINDIPAASIDSITPDPAYHNNATYTTVTFNGTVLDADGSIASYEWRSSKDGELSTSSDFVINVNELSNGNHTITFRGKDDYGAWSPNATYYLEVFENPNATIDSVSATFVNQYATLWLNGTGTDNDGSVTNYTWTSSIDGLIGLFEDISISTLTPGNHTITFKVRDNSTLWSTGATTSVEINARPIVNLEAGIPTTIYGFSGSTLVQGPDDDTLAFWHLDETTGDTAYDSSSSEKHGSLKNSPSWQTGLYENGLEFDGSDDYVQVPELLPGNVFDVVTIEAWIKLKSNVDEDDEWIVFASGKDGLLKFGINDDEKPFIFVDETDNFDSKTVTSSQALVHGYWYHLAGIYDSDNNLIQIYLNHQMVANSSIETNYVLDRAATAKNAIGSSTGGSQDFFYGIIDELRISDIKRNTSDMVSRSDASYLLAFASDIDDNIESMKWRSSIDGLLSSSNWFLLEASDLQAGSHNITFRAKDPHGFWSEYINFTLNVKMYPRASITSISPNSTNVGTTITFTATSSDSDGSIVAYKWRSSKDGALSTDENFTSSSLSAGYHRITYQVKDNENLWSVIETSGIFLNEIPTASIGSIEPQIVYRNNLTYYTASFNGNVSDNDGQITSYYWNSSKDGVLSTSGNFTINVNTLSLGNHTITFQGRDNYTTWSPKVSTW</sequence>
<dbReference type="Pfam" id="PF00801">
    <property type="entry name" value="PKD"/>
    <property type="match status" value="1"/>
</dbReference>
<reference evidence="5" key="1">
    <citation type="submission" date="2018-05" db="EMBL/GenBank/DDBJ databases">
        <authorList>
            <person name="Lanie J.A."/>
            <person name="Ng W.-L."/>
            <person name="Kazmierczak K.M."/>
            <person name="Andrzejewski T.M."/>
            <person name="Davidsen T.M."/>
            <person name="Wayne K.J."/>
            <person name="Tettelin H."/>
            <person name="Glass J.I."/>
            <person name="Rusch D."/>
            <person name="Podicherti R."/>
            <person name="Tsui H.-C.T."/>
            <person name="Winkler M.E."/>
        </authorList>
    </citation>
    <scope>NUCLEOTIDE SEQUENCE</scope>
</reference>
<evidence type="ECO:0000256" key="2">
    <source>
        <dbReference type="ARBA" id="ARBA00023157"/>
    </source>
</evidence>
<dbReference type="SUPFAM" id="SSF49299">
    <property type="entry name" value="PKD domain"/>
    <property type="match status" value="3"/>
</dbReference>
<feature type="domain" description="LamG-like jellyroll fold" evidence="4">
    <location>
        <begin position="1011"/>
        <end position="1150"/>
    </location>
</feature>
<evidence type="ECO:0000256" key="1">
    <source>
        <dbReference type="ARBA" id="ARBA00022729"/>
    </source>
</evidence>
<name>A0A381V515_9ZZZZ</name>
<dbReference type="InterPro" id="IPR022409">
    <property type="entry name" value="PKD/Chitinase_dom"/>
</dbReference>
<organism evidence="5">
    <name type="scientific">marine metagenome</name>
    <dbReference type="NCBI Taxonomy" id="408172"/>
    <lineage>
        <taxon>unclassified sequences</taxon>
        <taxon>metagenomes</taxon>
        <taxon>ecological metagenomes</taxon>
    </lineage>
</organism>
<feature type="non-terminal residue" evidence="5">
    <location>
        <position position="1403"/>
    </location>
</feature>
<dbReference type="InterPro" id="IPR000601">
    <property type="entry name" value="PKD_dom"/>
</dbReference>
<feature type="domain" description="PKD/Chitinase" evidence="3">
    <location>
        <begin position="749"/>
        <end position="833"/>
    </location>
</feature>
<evidence type="ECO:0008006" key="6">
    <source>
        <dbReference type="Google" id="ProtNLM"/>
    </source>
</evidence>
<dbReference type="EMBL" id="UINC01007743">
    <property type="protein sequence ID" value="SVA34878.1"/>
    <property type="molecule type" value="Genomic_DNA"/>
</dbReference>
<keyword evidence="2" id="KW-1015">Disulfide bond</keyword>
<feature type="domain" description="LamG-like jellyroll fold" evidence="4">
    <location>
        <begin position="37"/>
        <end position="173"/>
    </location>
</feature>
<dbReference type="PANTHER" id="PTHR42535">
    <property type="entry name" value="OOKINETE PROTEIN, PUTATIVE-RELATED"/>
    <property type="match status" value="1"/>
</dbReference>
<protein>
    <recommendedName>
        <fullName evidence="6">LamG-like jellyroll fold domain-containing protein</fullName>
    </recommendedName>
</protein>
<dbReference type="SUPFAM" id="SSF49899">
    <property type="entry name" value="Concanavalin A-like lectins/glucanases"/>
    <property type="match status" value="3"/>
</dbReference>
<dbReference type="InterPro" id="IPR013783">
    <property type="entry name" value="Ig-like_fold"/>
</dbReference>
<evidence type="ECO:0000259" key="4">
    <source>
        <dbReference type="SMART" id="SM00560"/>
    </source>
</evidence>
<feature type="domain" description="PKD/Chitinase" evidence="3">
    <location>
        <begin position="261"/>
        <end position="337"/>
    </location>
</feature>
<feature type="domain" description="PKD/Chitinase" evidence="3">
    <location>
        <begin position="1234"/>
        <end position="1315"/>
    </location>
</feature>
<feature type="non-terminal residue" evidence="5">
    <location>
        <position position="1"/>
    </location>
</feature>
<dbReference type="InterPro" id="IPR006558">
    <property type="entry name" value="LamG-like"/>
</dbReference>
<dbReference type="Gene3D" id="2.60.120.200">
    <property type="match status" value="3"/>
</dbReference>
<dbReference type="SMART" id="SM00560">
    <property type="entry name" value="LamGL"/>
    <property type="match status" value="2"/>
</dbReference>
<dbReference type="Pfam" id="PF13385">
    <property type="entry name" value="Laminin_G_3"/>
    <property type="match status" value="3"/>
</dbReference>
<evidence type="ECO:0000259" key="3">
    <source>
        <dbReference type="SMART" id="SM00089"/>
    </source>
</evidence>
<evidence type="ECO:0000313" key="5">
    <source>
        <dbReference type="EMBL" id="SVA34878.1"/>
    </source>
</evidence>
<accession>A0A381V515</accession>
<feature type="domain" description="PKD/Chitinase" evidence="3">
    <location>
        <begin position="177"/>
        <end position="255"/>
    </location>
</feature>